<accession>A0A518BDX3</accession>
<organism evidence="2 3">
    <name type="scientific">Engelhardtia mirabilis</name>
    <dbReference type="NCBI Taxonomy" id="2528011"/>
    <lineage>
        <taxon>Bacteria</taxon>
        <taxon>Pseudomonadati</taxon>
        <taxon>Planctomycetota</taxon>
        <taxon>Planctomycetia</taxon>
        <taxon>Planctomycetia incertae sedis</taxon>
        <taxon>Engelhardtia</taxon>
    </lineage>
</organism>
<dbReference type="KEGG" id="pbap:Pla133_02260"/>
<evidence type="ECO:0000313" key="3">
    <source>
        <dbReference type="Proteomes" id="UP000316921"/>
    </source>
</evidence>
<protein>
    <recommendedName>
        <fullName evidence="4">DUF4878 domain-containing protein</fullName>
    </recommendedName>
</protein>
<reference evidence="2 3" key="1">
    <citation type="submission" date="2019-02" db="EMBL/GenBank/DDBJ databases">
        <title>Deep-cultivation of Planctomycetes and their phenomic and genomic characterization uncovers novel biology.</title>
        <authorList>
            <person name="Wiegand S."/>
            <person name="Jogler M."/>
            <person name="Boedeker C."/>
            <person name="Pinto D."/>
            <person name="Vollmers J."/>
            <person name="Rivas-Marin E."/>
            <person name="Kohn T."/>
            <person name="Peeters S.H."/>
            <person name="Heuer A."/>
            <person name="Rast P."/>
            <person name="Oberbeckmann S."/>
            <person name="Bunk B."/>
            <person name="Jeske O."/>
            <person name="Meyerdierks A."/>
            <person name="Storesund J.E."/>
            <person name="Kallscheuer N."/>
            <person name="Luecker S."/>
            <person name="Lage O.M."/>
            <person name="Pohl T."/>
            <person name="Merkel B.J."/>
            <person name="Hornburger P."/>
            <person name="Mueller R.-W."/>
            <person name="Bruemmer F."/>
            <person name="Labrenz M."/>
            <person name="Spormann A.M."/>
            <person name="Op den Camp H."/>
            <person name="Overmann J."/>
            <person name="Amann R."/>
            <person name="Jetten M.S.M."/>
            <person name="Mascher T."/>
            <person name="Medema M.H."/>
            <person name="Devos D.P."/>
            <person name="Kaster A.-K."/>
            <person name="Ovreas L."/>
            <person name="Rohde M."/>
            <person name="Galperin M.Y."/>
            <person name="Jogler C."/>
        </authorList>
    </citation>
    <scope>NUCLEOTIDE SEQUENCE [LARGE SCALE GENOMIC DNA]</scope>
    <source>
        <strain evidence="2 3">Pla133</strain>
    </source>
</reference>
<dbReference type="EMBL" id="CP036287">
    <property type="protein sequence ID" value="QDU65162.1"/>
    <property type="molecule type" value="Genomic_DNA"/>
</dbReference>
<sequence>MPPFGPAHPDPPDPPMSHSTRPAILALSLLLTACSGSDEPSPAAPATATTAVKLASSPEVVVERYIDAIQRGDEAAAYACMTPAAADAIASDDTLAMESADLELFELGLGEIDGERAVVPATLIEGGDERQITVLLREVDGAWLVYGLGMPVGDDFLEFDLERLDNLFEEVGQTFVEEIGQGLAEEMNKAFAEAQSAWEQGGTLDEIARARADFEALAAVSEAEHDAAWRVDVAAAGRPAREVLIELLAGTGLELDAGSVSAALAAEVDLTLAGVSRPEAIERLAQELDLHPLWPETTQLAWFGDETPTPALSFARGPRPLPAVFAGPFLVEVSELIENSPQPTGRLTLTVRGLGLAPAVLAFQTEMAEVLAVDQVRSAAGEALVDEDVQHLSTPSVQGGYFVYAFEQDLTGLLSSVESIETVTGAVRLSLPSRIEAVAWQRSDAEPRELEAGTLSLSDWGETVSFELNGPGAQDLRVLSSPRRADGSPLGTRFANAWGWGEQMEISLDCPEAPDTVDLKVCGTTEVRYPFSLPPIPLRDFAARPAQFETLSFEGPAPIAVELTGDLVFENGMADAPLRITNHCNKVVVSAQVLFVYLDAAGQELEDFTHSLTGEWDFESVATTPLAKAGATVDLTTNAAFAPEQTNRIRFVVQSAEFDDGTAWEAER</sequence>
<proteinExistence type="predicted"/>
<evidence type="ECO:0008006" key="4">
    <source>
        <dbReference type="Google" id="ProtNLM"/>
    </source>
</evidence>
<dbReference type="AlphaFoldDB" id="A0A518BDX3"/>
<gene>
    <name evidence="2" type="ORF">Pla133_02260</name>
</gene>
<name>A0A518BDX3_9BACT</name>
<keyword evidence="3" id="KW-1185">Reference proteome</keyword>
<evidence type="ECO:0000256" key="1">
    <source>
        <dbReference type="SAM" id="MobiDB-lite"/>
    </source>
</evidence>
<feature type="compositionally biased region" description="Pro residues" evidence="1">
    <location>
        <begin position="1"/>
        <end position="15"/>
    </location>
</feature>
<feature type="region of interest" description="Disordered" evidence="1">
    <location>
        <begin position="1"/>
        <end position="20"/>
    </location>
</feature>
<dbReference type="Proteomes" id="UP000316921">
    <property type="component" value="Chromosome"/>
</dbReference>
<evidence type="ECO:0000313" key="2">
    <source>
        <dbReference type="EMBL" id="QDU65162.1"/>
    </source>
</evidence>